<dbReference type="Proteomes" id="UP000789901">
    <property type="component" value="Unassembled WGS sequence"/>
</dbReference>
<protein>
    <submittedName>
        <fullName evidence="1">30309_t:CDS:1</fullName>
    </submittedName>
</protein>
<gene>
    <name evidence="1" type="ORF">GMARGA_LOCUS15261</name>
</gene>
<keyword evidence="2" id="KW-1185">Reference proteome</keyword>
<accession>A0ABN7V7B6</accession>
<evidence type="ECO:0000313" key="1">
    <source>
        <dbReference type="EMBL" id="CAG8739812.1"/>
    </source>
</evidence>
<organism evidence="1 2">
    <name type="scientific">Gigaspora margarita</name>
    <dbReference type="NCBI Taxonomy" id="4874"/>
    <lineage>
        <taxon>Eukaryota</taxon>
        <taxon>Fungi</taxon>
        <taxon>Fungi incertae sedis</taxon>
        <taxon>Mucoromycota</taxon>
        <taxon>Glomeromycotina</taxon>
        <taxon>Glomeromycetes</taxon>
        <taxon>Diversisporales</taxon>
        <taxon>Gigasporaceae</taxon>
        <taxon>Gigaspora</taxon>
    </lineage>
</organism>
<feature type="non-terminal residue" evidence="1">
    <location>
        <position position="1"/>
    </location>
</feature>
<proteinExistence type="predicted"/>
<reference evidence="1 2" key="1">
    <citation type="submission" date="2021-06" db="EMBL/GenBank/DDBJ databases">
        <authorList>
            <person name="Kallberg Y."/>
            <person name="Tangrot J."/>
            <person name="Rosling A."/>
        </authorList>
    </citation>
    <scope>NUCLEOTIDE SEQUENCE [LARGE SCALE GENOMIC DNA]</scope>
    <source>
        <strain evidence="1 2">120-4 pot B 10/14</strain>
    </source>
</reference>
<evidence type="ECO:0000313" key="2">
    <source>
        <dbReference type="Proteomes" id="UP000789901"/>
    </source>
</evidence>
<comment type="caution">
    <text evidence="1">The sequence shown here is derived from an EMBL/GenBank/DDBJ whole genome shotgun (WGS) entry which is preliminary data.</text>
</comment>
<dbReference type="EMBL" id="CAJVQB010010434">
    <property type="protein sequence ID" value="CAG8739812.1"/>
    <property type="molecule type" value="Genomic_DNA"/>
</dbReference>
<name>A0ABN7V7B6_GIGMA</name>
<sequence length="66" mass="7734">DDDETEDLKQKKKLSIIWVLSNYNELDSDSENSRIDYTEKFDEVEHNELMTSNTIGQGVFDYDPSE</sequence>